<feature type="domain" description="FAS1-like dehydratase" evidence="1">
    <location>
        <begin position="83"/>
        <end position="147"/>
    </location>
</feature>
<dbReference type="PANTHER" id="PTHR28152:SF1">
    <property type="entry name" value="HYDROXYACYL-THIOESTER DEHYDRATASE TYPE 2, MITOCHONDRIAL"/>
    <property type="match status" value="1"/>
</dbReference>
<dbReference type="SUPFAM" id="SSF54637">
    <property type="entry name" value="Thioesterase/thiol ester dehydrase-isomerase"/>
    <property type="match status" value="2"/>
</dbReference>
<dbReference type="Proteomes" id="UP000584824">
    <property type="component" value="Unassembled WGS sequence"/>
</dbReference>
<evidence type="ECO:0000313" key="3">
    <source>
        <dbReference type="Proteomes" id="UP000584824"/>
    </source>
</evidence>
<dbReference type="GO" id="GO:0019171">
    <property type="term" value="F:(3R)-hydroxyacyl-[acyl-carrier-protein] dehydratase activity"/>
    <property type="evidence" value="ECO:0007669"/>
    <property type="project" value="TreeGrafter"/>
</dbReference>
<gene>
    <name evidence="2" type="ORF">GGQ66_004076</name>
</gene>
<dbReference type="Gene3D" id="3.10.129.10">
    <property type="entry name" value="Hotdog Thioesterase"/>
    <property type="match status" value="1"/>
</dbReference>
<dbReference type="PANTHER" id="PTHR28152">
    <property type="entry name" value="HYDROXYACYL-THIOESTER DEHYDRATASE TYPE 2, MITOCHONDRIAL"/>
    <property type="match status" value="1"/>
</dbReference>
<dbReference type="EMBL" id="JACIDU010000022">
    <property type="protein sequence ID" value="MBB4105489.1"/>
    <property type="molecule type" value="Genomic_DNA"/>
</dbReference>
<dbReference type="InterPro" id="IPR039569">
    <property type="entry name" value="FAS1-like_DH_region"/>
</dbReference>
<protein>
    <submittedName>
        <fullName evidence="2">3-methylfumaryl-CoA hydratase</fullName>
        <ecNumber evidence="2">4.2.1.153</ecNumber>
    </submittedName>
</protein>
<comment type="caution">
    <text evidence="2">The sequence shown here is derived from an EMBL/GenBank/DDBJ whole genome shotgun (WGS) entry which is preliminary data.</text>
</comment>
<proteinExistence type="predicted"/>
<dbReference type="EC" id="4.2.1.153" evidence="2"/>
<sequence>MSDTHSTAIDAEHLRSWIGRQETAIDTVSIDLVQKFNATLDLTADLPVTGDIAPLLINYCLAQPVVRGSLLGHDGHPQKGGFLPPVPLPRRMWAGSSLTFHGDFHVGDAVTRNSRIVDVAIKHGRTGLLCFVTVEHRSEVDGHVVVEEKQDIVYREAATAAGTVKTDDPAEPASIGTYTRSAPVDPTLLFRYSALTFNGHRIHYDQPYAVHVEHYPGLVVHGPLQATLLLNFARDLKGNVPKRFTFRGQSPLFDHDRIFLHAVESDRGLRLWTAREGGPVGLSAEAVWE</sequence>
<organism evidence="2 3">
    <name type="scientific">Allorhizobium borbori</name>
    <dbReference type="NCBI Taxonomy" id="485907"/>
    <lineage>
        <taxon>Bacteria</taxon>
        <taxon>Pseudomonadati</taxon>
        <taxon>Pseudomonadota</taxon>
        <taxon>Alphaproteobacteria</taxon>
        <taxon>Hyphomicrobiales</taxon>
        <taxon>Rhizobiaceae</taxon>
        <taxon>Rhizobium/Agrobacterium group</taxon>
        <taxon>Allorhizobium</taxon>
    </lineage>
</organism>
<name>A0A7W6P449_9HYPH</name>
<dbReference type="AlphaFoldDB" id="A0A7W6P449"/>
<dbReference type="InterPro" id="IPR029069">
    <property type="entry name" value="HotDog_dom_sf"/>
</dbReference>
<dbReference type="RefSeq" id="WP_183795020.1">
    <property type="nucleotide sequence ID" value="NZ_JACIDU010000022.1"/>
</dbReference>
<evidence type="ECO:0000313" key="2">
    <source>
        <dbReference type="EMBL" id="MBB4105489.1"/>
    </source>
</evidence>
<keyword evidence="2" id="KW-0456">Lyase</keyword>
<dbReference type="InterPro" id="IPR052741">
    <property type="entry name" value="Mitochondrial_HTD2"/>
</dbReference>
<dbReference type="Pfam" id="PF13452">
    <property type="entry name" value="FAS1_DH_region"/>
    <property type="match status" value="1"/>
</dbReference>
<evidence type="ECO:0000259" key="1">
    <source>
        <dbReference type="Pfam" id="PF13452"/>
    </source>
</evidence>
<reference evidence="2 3" key="1">
    <citation type="submission" date="2020-08" db="EMBL/GenBank/DDBJ databases">
        <title>Genomic Encyclopedia of Type Strains, Phase IV (KMG-IV): sequencing the most valuable type-strain genomes for metagenomic binning, comparative biology and taxonomic classification.</title>
        <authorList>
            <person name="Goeker M."/>
        </authorList>
    </citation>
    <scope>NUCLEOTIDE SEQUENCE [LARGE SCALE GENOMIC DNA]</scope>
    <source>
        <strain evidence="2 3">DSM 26385</strain>
    </source>
</reference>
<keyword evidence="3" id="KW-1185">Reference proteome</keyword>
<accession>A0A7W6P449</accession>